<dbReference type="KEGG" id="erz:ER308_06380"/>
<evidence type="ECO:0000256" key="8">
    <source>
        <dbReference type="ARBA" id="ARBA00022840"/>
    </source>
</evidence>
<dbReference type="UniPathway" id="UPA00031">
    <property type="reaction ID" value="UER00007"/>
</dbReference>
<dbReference type="CDD" id="cd11534">
    <property type="entry name" value="NTP-PPase_HisIE_like"/>
    <property type="match status" value="1"/>
</dbReference>
<dbReference type="Proteomes" id="UP000291469">
    <property type="component" value="Chromosome"/>
</dbReference>
<dbReference type="AlphaFoldDB" id="A0A411YDF9"/>
<dbReference type="InterPro" id="IPR021130">
    <property type="entry name" value="PRib-ATP_PPHydrolase-like"/>
</dbReference>
<dbReference type="PANTHER" id="PTHR42945:SF1">
    <property type="entry name" value="HISTIDINE BIOSYNTHESIS BIFUNCTIONAL PROTEIN HIS7"/>
    <property type="match status" value="1"/>
</dbReference>
<accession>A0A411YDF9</accession>
<dbReference type="InterPro" id="IPR008179">
    <property type="entry name" value="HisE"/>
</dbReference>
<keyword evidence="8" id="KW-0067">ATP-binding</keyword>
<evidence type="ECO:0000256" key="2">
    <source>
        <dbReference type="ARBA" id="ARBA00005204"/>
    </source>
</evidence>
<proteinExistence type="predicted"/>
<dbReference type="GO" id="GO:0005524">
    <property type="term" value="F:ATP binding"/>
    <property type="evidence" value="ECO:0007669"/>
    <property type="project" value="UniProtKB-KW"/>
</dbReference>
<evidence type="ECO:0000256" key="6">
    <source>
        <dbReference type="ARBA" id="ARBA00022741"/>
    </source>
</evidence>
<comment type="pathway">
    <text evidence="2">Amino-acid biosynthesis; L-histidine biosynthesis; L-histidine from 5-phospho-alpha-D-ribose 1-diphosphate: step 2/9.</text>
</comment>
<evidence type="ECO:0000256" key="7">
    <source>
        <dbReference type="ARBA" id="ARBA00022801"/>
    </source>
</evidence>
<keyword evidence="5" id="KW-0028">Amino-acid biosynthesis</keyword>
<comment type="catalytic activity">
    <reaction evidence="1">
        <text>1-(5-phospho-beta-D-ribosyl)-ATP + H2O = 1-(5-phospho-beta-D-ribosyl)-5'-AMP + diphosphate + H(+)</text>
        <dbReference type="Rhea" id="RHEA:22828"/>
        <dbReference type="ChEBI" id="CHEBI:15377"/>
        <dbReference type="ChEBI" id="CHEBI:15378"/>
        <dbReference type="ChEBI" id="CHEBI:33019"/>
        <dbReference type="ChEBI" id="CHEBI:59457"/>
        <dbReference type="ChEBI" id="CHEBI:73183"/>
        <dbReference type="EC" id="3.6.1.31"/>
    </reaction>
</comment>
<reference evidence="10 11" key="1">
    <citation type="submission" date="2019-01" db="EMBL/GenBank/DDBJ databases">
        <title>Egibacter rhizosphaerae EGI 80759T.</title>
        <authorList>
            <person name="Chen D.-D."/>
            <person name="Tian Y."/>
            <person name="Jiao J.-Y."/>
            <person name="Zhang X.-T."/>
            <person name="Zhang Y.-G."/>
            <person name="Zhang Y."/>
            <person name="Xiao M."/>
            <person name="Shu W.-S."/>
            <person name="Li W.-J."/>
        </authorList>
    </citation>
    <scope>NUCLEOTIDE SEQUENCE [LARGE SCALE GENOMIC DNA]</scope>
    <source>
        <strain evidence="10 11">EGI 80759</strain>
    </source>
</reference>
<keyword evidence="9" id="KW-0368">Histidine biosynthesis</keyword>
<dbReference type="Gene3D" id="1.10.287.1080">
    <property type="entry name" value="MazG-like"/>
    <property type="match status" value="1"/>
</dbReference>
<dbReference type="PANTHER" id="PTHR42945">
    <property type="entry name" value="HISTIDINE BIOSYNTHESIS BIFUNCTIONAL PROTEIN"/>
    <property type="match status" value="1"/>
</dbReference>
<protein>
    <recommendedName>
        <fullName evidence="4">Phosphoribosyl-ATP pyrophosphatase</fullName>
        <ecNumber evidence="3">3.6.1.31</ecNumber>
    </recommendedName>
</protein>
<dbReference type="NCBIfam" id="TIGR03188">
    <property type="entry name" value="histidine_hisI"/>
    <property type="match status" value="1"/>
</dbReference>
<dbReference type="SUPFAM" id="SSF101386">
    <property type="entry name" value="all-alpha NTP pyrophosphatases"/>
    <property type="match status" value="1"/>
</dbReference>
<evidence type="ECO:0000313" key="10">
    <source>
        <dbReference type="EMBL" id="QBI19202.1"/>
    </source>
</evidence>
<dbReference type="Pfam" id="PF01503">
    <property type="entry name" value="PRA-PH"/>
    <property type="match status" value="1"/>
</dbReference>
<dbReference type="OrthoDB" id="9814738at2"/>
<evidence type="ECO:0000256" key="1">
    <source>
        <dbReference type="ARBA" id="ARBA00001460"/>
    </source>
</evidence>
<evidence type="ECO:0000256" key="9">
    <source>
        <dbReference type="ARBA" id="ARBA00023102"/>
    </source>
</evidence>
<evidence type="ECO:0000256" key="5">
    <source>
        <dbReference type="ARBA" id="ARBA00022605"/>
    </source>
</evidence>
<name>A0A411YDF9_9ACTN</name>
<keyword evidence="6" id="KW-0547">Nucleotide-binding</keyword>
<gene>
    <name evidence="10" type="primary">hisE</name>
    <name evidence="10" type="ORF">ER308_06380</name>
</gene>
<keyword evidence="11" id="KW-1185">Reference proteome</keyword>
<dbReference type="EC" id="3.6.1.31" evidence="3"/>
<organism evidence="10 11">
    <name type="scientific">Egibacter rhizosphaerae</name>
    <dbReference type="NCBI Taxonomy" id="1670831"/>
    <lineage>
        <taxon>Bacteria</taxon>
        <taxon>Bacillati</taxon>
        <taxon>Actinomycetota</taxon>
        <taxon>Nitriliruptoria</taxon>
        <taxon>Egibacterales</taxon>
        <taxon>Egibacteraceae</taxon>
        <taxon>Egibacter</taxon>
    </lineage>
</organism>
<dbReference type="RefSeq" id="WP_131154199.1">
    <property type="nucleotide sequence ID" value="NZ_CP036402.1"/>
</dbReference>
<evidence type="ECO:0000256" key="4">
    <source>
        <dbReference type="ARBA" id="ARBA00013336"/>
    </source>
</evidence>
<evidence type="ECO:0000313" key="11">
    <source>
        <dbReference type="Proteomes" id="UP000291469"/>
    </source>
</evidence>
<dbReference type="GO" id="GO:0004636">
    <property type="term" value="F:phosphoribosyl-ATP diphosphatase activity"/>
    <property type="evidence" value="ECO:0007669"/>
    <property type="project" value="UniProtKB-EC"/>
</dbReference>
<dbReference type="EMBL" id="CP036402">
    <property type="protein sequence ID" value="QBI19202.1"/>
    <property type="molecule type" value="Genomic_DNA"/>
</dbReference>
<sequence>MSLSLAELEEVLRERRREAPPGSYSATLLSDPERVSRKLLEESFELGVELMRPEVDRERVASEAADVLFHTLAGLVGAGVPLDAVLEELAERRGRPRPE</sequence>
<evidence type="ECO:0000256" key="3">
    <source>
        <dbReference type="ARBA" id="ARBA00012414"/>
    </source>
</evidence>
<dbReference type="GO" id="GO:0000105">
    <property type="term" value="P:L-histidine biosynthetic process"/>
    <property type="evidence" value="ECO:0007669"/>
    <property type="project" value="UniProtKB-UniPathway"/>
</dbReference>
<keyword evidence="7 10" id="KW-0378">Hydrolase</keyword>